<evidence type="ECO:0000256" key="1">
    <source>
        <dbReference type="SAM" id="Phobius"/>
    </source>
</evidence>
<evidence type="ECO:0000313" key="2">
    <source>
        <dbReference type="EMBL" id="KAB1642369.1"/>
    </source>
</evidence>
<dbReference type="AlphaFoldDB" id="A0A6N6NUE4"/>
<dbReference type="OrthoDB" id="9797976at2"/>
<feature type="transmembrane region" description="Helical" evidence="1">
    <location>
        <begin position="32"/>
        <end position="50"/>
    </location>
</feature>
<dbReference type="PANTHER" id="PTHR36111">
    <property type="entry name" value="INNER MEMBRANE PROTEIN-RELATED"/>
    <property type="match status" value="1"/>
</dbReference>
<keyword evidence="3" id="KW-1185">Reference proteome</keyword>
<feature type="transmembrane region" description="Helical" evidence="1">
    <location>
        <begin position="212"/>
        <end position="233"/>
    </location>
</feature>
<feature type="transmembrane region" description="Helical" evidence="1">
    <location>
        <begin position="186"/>
        <end position="206"/>
    </location>
</feature>
<feature type="transmembrane region" description="Helical" evidence="1">
    <location>
        <begin position="149"/>
        <end position="174"/>
    </location>
</feature>
<protein>
    <submittedName>
        <fullName evidence="2">DUF554 domain-containing protein</fullName>
    </submittedName>
</protein>
<comment type="caution">
    <text evidence="2">The sequence shown here is derived from an EMBL/GenBank/DDBJ whole genome shotgun (WGS) entry which is preliminary data.</text>
</comment>
<dbReference type="GeneID" id="98657031"/>
<evidence type="ECO:0000313" key="3">
    <source>
        <dbReference type="Proteomes" id="UP000468668"/>
    </source>
</evidence>
<keyword evidence="1" id="KW-0812">Transmembrane</keyword>
<dbReference type="PANTHER" id="PTHR36111:SF2">
    <property type="entry name" value="INNER MEMBRANE PROTEIN"/>
    <property type="match status" value="1"/>
</dbReference>
<keyword evidence="1" id="KW-0472">Membrane</keyword>
<dbReference type="Pfam" id="PF04474">
    <property type="entry name" value="DUF554"/>
    <property type="match status" value="1"/>
</dbReference>
<organism evidence="2 3">
    <name type="scientific">Ellagibacter isourolithinifaciens</name>
    <dbReference type="NCBI Taxonomy" id="2137581"/>
    <lineage>
        <taxon>Bacteria</taxon>
        <taxon>Bacillati</taxon>
        <taxon>Actinomycetota</taxon>
        <taxon>Coriobacteriia</taxon>
        <taxon>Eggerthellales</taxon>
        <taxon>Eggerthellaceae</taxon>
        <taxon>Ellagibacter</taxon>
    </lineage>
</organism>
<keyword evidence="1" id="KW-1133">Transmembrane helix</keyword>
<dbReference type="RefSeq" id="WP_158048638.1">
    <property type="nucleotide sequence ID" value="NZ_WAJR01000002.1"/>
</dbReference>
<reference evidence="2 3" key="1">
    <citation type="submission" date="2019-09" db="EMBL/GenBank/DDBJ databases">
        <title>Whole genome shotgun sequencing (WGS) of Ellagibacter isourolithinifaciens DSM 104140(T) and Adlercreutzia muris DSM 29508(T).</title>
        <authorList>
            <person name="Stoll D.A."/>
            <person name="Danylec N."/>
            <person name="Huch M."/>
        </authorList>
    </citation>
    <scope>NUCLEOTIDE SEQUENCE [LARGE SCALE GENOMIC DNA]</scope>
    <source>
        <strain evidence="2 3">DSM 104140</strain>
    </source>
</reference>
<sequence length="236" mass="24433">MIGTIVNTAAIVAGSAIGSLAKRGLGEKYQDILFCAMGLAATGLGLHSVVEGMSGSVYPVLFIASLAIGGVAGTAIDIEGHFDRLTERLSKPKAGEGGGTNLSRGLSTGIVLFCFGTLSILGPINSALYGDETFLLTNATLDFVTSMVLASSFGIGMALAGVVLFCWQGSIFLLAQWLEPLMTANLMCEITIVGGFLILASGLSILRIKEISVMNLLPALLVPPVWFAILPLLPLG</sequence>
<feature type="transmembrane region" description="Helical" evidence="1">
    <location>
        <begin position="110"/>
        <end position="129"/>
    </location>
</feature>
<proteinExistence type="predicted"/>
<dbReference type="Proteomes" id="UP000468668">
    <property type="component" value="Unassembled WGS sequence"/>
</dbReference>
<accession>A0A6N6NUE4</accession>
<name>A0A6N6NUE4_9ACTN</name>
<dbReference type="EMBL" id="WAJR01000002">
    <property type="protein sequence ID" value="KAB1642369.1"/>
    <property type="molecule type" value="Genomic_DNA"/>
</dbReference>
<feature type="transmembrane region" description="Helical" evidence="1">
    <location>
        <begin position="56"/>
        <end position="78"/>
    </location>
</feature>
<dbReference type="InterPro" id="IPR007563">
    <property type="entry name" value="DUF554"/>
</dbReference>
<gene>
    <name evidence="2" type="ORF">F8C90_01260</name>
</gene>